<dbReference type="Gene3D" id="3.40.50.150">
    <property type="entry name" value="Vaccinia Virus protein VP39"/>
    <property type="match status" value="1"/>
</dbReference>
<dbReference type="CDD" id="cd02440">
    <property type="entry name" value="AdoMet_MTases"/>
    <property type="match status" value="1"/>
</dbReference>
<keyword evidence="2" id="KW-1185">Reference proteome</keyword>
<dbReference type="RefSeq" id="WP_078830784.1">
    <property type="nucleotide sequence ID" value="NZ_FUWH01000003.1"/>
</dbReference>
<dbReference type="GO" id="GO:0032259">
    <property type="term" value="P:methylation"/>
    <property type="evidence" value="ECO:0007669"/>
    <property type="project" value="UniProtKB-KW"/>
</dbReference>
<accession>A0A1T4MBR4</accession>
<proteinExistence type="predicted"/>
<dbReference type="Pfam" id="PF10294">
    <property type="entry name" value="Methyltransf_16"/>
    <property type="match status" value="1"/>
</dbReference>
<dbReference type="AlphaFoldDB" id="A0A1T4MBR4"/>
<dbReference type="PANTHER" id="PTHR14614">
    <property type="entry name" value="HEPATOCELLULAR CARCINOMA-ASSOCIATED ANTIGEN"/>
    <property type="match status" value="1"/>
</dbReference>
<dbReference type="GO" id="GO:0008168">
    <property type="term" value="F:methyltransferase activity"/>
    <property type="evidence" value="ECO:0007669"/>
    <property type="project" value="UniProtKB-KW"/>
</dbReference>
<dbReference type="InterPro" id="IPR029063">
    <property type="entry name" value="SAM-dependent_MTases_sf"/>
</dbReference>
<reference evidence="1 2" key="1">
    <citation type="submission" date="2017-02" db="EMBL/GenBank/DDBJ databases">
        <authorList>
            <person name="Peterson S.W."/>
        </authorList>
    </citation>
    <scope>NUCLEOTIDE SEQUENCE [LARGE SCALE GENOMIC DNA]</scope>
    <source>
        <strain evidence="1 2">DSM 22335</strain>
    </source>
</reference>
<name>A0A1T4MBR4_9BACT</name>
<gene>
    <name evidence="1" type="ORF">SAMN04488132_103304</name>
</gene>
<dbReference type="OrthoDB" id="9784229at2"/>
<protein>
    <submittedName>
        <fullName evidence="1">Lysine methyltransferase</fullName>
    </submittedName>
</protein>
<dbReference type="STRING" id="413434.SAMN04488132_103304"/>
<dbReference type="InterPro" id="IPR019410">
    <property type="entry name" value="Methyltransf_16"/>
</dbReference>
<organism evidence="1 2">
    <name type="scientific">Sediminibacterium ginsengisoli</name>
    <dbReference type="NCBI Taxonomy" id="413434"/>
    <lineage>
        <taxon>Bacteria</taxon>
        <taxon>Pseudomonadati</taxon>
        <taxon>Bacteroidota</taxon>
        <taxon>Chitinophagia</taxon>
        <taxon>Chitinophagales</taxon>
        <taxon>Chitinophagaceae</taxon>
        <taxon>Sediminibacterium</taxon>
    </lineage>
</organism>
<evidence type="ECO:0000313" key="1">
    <source>
        <dbReference type="EMBL" id="SJZ64433.1"/>
    </source>
</evidence>
<keyword evidence="1" id="KW-0808">Transferase</keyword>
<dbReference type="PANTHER" id="PTHR14614:SF130">
    <property type="entry name" value="PROTEIN-LYSINE N-METHYLTRANSFERASE EEF2KMT"/>
    <property type="match status" value="1"/>
</dbReference>
<dbReference type="SUPFAM" id="SSF53335">
    <property type="entry name" value="S-adenosyl-L-methionine-dependent methyltransferases"/>
    <property type="match status" value="1"/>
</dbReference>
<dbReference type="Proteomes" id="UP000190888">
    <property type="component" value="Unassembled WGS sequence"/>
</dbReference>
<evidence type="ECO:0000313" key="2">
    <source>
        <dbReference type="Proteomes" id="UP000190888"/>
    </source>
</evidence>
<dbReference type="EMBL" id="FUWH01000003">
    <property type="protein sequence ID" value="SJZ64433.1"/>
    <property type="molecule type" value="Genomic_DNA"/>
</dbReference>
<keyword evidence="1" id="KW-0489">Methyltransferase</keyword>
<sequence length="207" mass="23552">MMYPVKNVCFTWQDKTVNLLVPDEEEVRLIYNRDPSAAFPYWARLWPSAYALSRFIVENNEYVAGKRVLELAAGVGLPSMVAALSASEVCCSDYLPEAVELMQRSTQLNRFNNVRCELLNWHHLPETTRADVLLLSDINYDPAEFEVLYGVLAKFLNNGTPILLTTPQRLMARPFIAKLLPLCTRNEELVIQQDGSEDVRISCLVLQ</sequence>